<feature type="transmembrane region" description="Helical" evidence="1">
    <location>
        <begin position="175"/>
        <end position="198"/>
    </location>
</feature>
<dbReference type="EMBL" id="LR899012">
    <property type="protein sequence ID" value="CAD7089140.1"/>
    <property type="molecule type" value="Genomic_DNA"/>
</dbReference>
<reference evidence="2 3" key="1">
    <citation type="submission" date="2020-11" db="EMBL/GenBank/DDBJ databases">
        <authorList>
            <person name="Wallbank WR R."/>
            <person name="Pardo Diaz C."/>
            <person name="Kozak K."/>
            <person name="Martin S."/>
            <person name="Jiggins C."/>
            <person name="Moest M."/>
            <person name="Warren A I."/>
            <person name="Generalovic N T."/>
            <person name="Byers J.R.P. K."/>
            <person name="Montejo-Kovacevich G."/>
            <person name="Yen C E."/>
        </authorList>
    </citation>
    <scope>NUCLEOTIDE SEQUENCE [LARGE SCALE GENOMIC DNA]</scope>
</reference>
<dbReference type="PANTHER" id="PTHR20948:SF2">
    <property type="entry name" value="TRANSMEMBRANE PROTEIN 164"/>
    <property type="match status" value="1"/>
</dbReference>
<dbReference type="InterPro" id="IPR026508">
    <property type="entry name" value="TMEM164"/>
</dbReference>
<proteinExistence type="predicted"/>
<name>A0A7R8UXV6_HERIL</name>
<accession>A0A7R8UXV6</accession>
<gene>
    <name evidence="2" type="ORF">HERILL_LOCUS11714</name>
</gene>
<dbReference type="Pfam" id="PF14808">
    <property type="entry name" value="TMEM164"/>
    <property type="match status" value="1"/>
</dbReference>
<protein>
    <recommendedName>
        <fullName evidence="4">Transmembrane protein 164</fullName>
    </recommendedName>
</protein>
<dbReference type="InParanoid" id="A0A7R8UXV6"/>
<evidence type="ECO:0008006" key="4">
    <source>
        <dbReference type="Google" id="ProtNLM"/>
    </source>
</evidence>
<dbReference type="OrthoDB" id="17328at2759"/>
<feature type="transmembrane region" description="Helical" evidence="1">
    <location>
        <begin position="254"/>
        <end position="275"/>
    </location>
</feature>
<feature type="transmembrane region" description="Helical" evidence="1">
    <location>
        <begin position="117"/>
        <end position="135"/>
    </location>
</feature>
<evidence type="ECO:0000313" key="2">
    <source>
        <dbReference type="EMBL" id="CAD7089140.1"/>
    </source>
</evidence>
<keyword evidence="1" id="KW-0472">Membrane</keyword>
<feature type="transmembrane region" description="Helical" evidence="1">
    <location>
        <begin position="210"/>
        <end position="234"/>
    </location>
</feature>
<evidence type="ECO:0000256" key="1">
    <source>
        <dbReference type="SAM" id="Phobius"/>
    </source>
</evidence>
<keyword evidence="1" id="KW-0812">Transmembrane</keyword>
<dbReference type="PANTHER" id="PTHR20948">
    <property type="entry name" value="TRANSMEMBRANE PROTEIN 164"/>
    <property type="match status" value="1"/>
</dbReference>
<keyword evidence="1" id="KW-1133">Transmembrane helix</keyword>
<dbReference type="AlphaFoldDB" id="A0A7R8UXV6"/>
<sequence length="347" mass="38706">MDWSWALEGVTEAMPRTTGPECVGFLSTRRKIAEGILMTAVCIITLKWAIQRIQPIANVPNSNYPPHYPRHSSSTLPPSSSLPNSQEVVTGKQLLLVIMTFVLGIEMGFKLSTKTMIFALNPCHITTIIQIYLLAAKPSKTTTALFRIQMNYLNGPLLAFLFPEVDSRQLPFEATIYWIQHGLMFIIPIYLLRLGGAYNMEDILDFKWNIIAYTLLIIYHFTALQILSVISHINLNHMLCSSASDPFEGPNYRLAAFVHQAFLCPFLCKLWCILFTPAKNPNQIQLDVKIITNSSQPLYSDYDGQLINSTTSSSGIDNNSAIGNMGGTGVGVVPARIDDRIMTTKID</sequence>
<evidence type="ECO:0000313" key="3">
    <source>
        <dbReference type="Proteomes" id="UP000594454"/>
    </source>
</evidence>
<organism evidence="2 3">
    <name type="scientific">Hermetia illucens</name>
    <name type="common">Black soldier fly</name>
    <dbReference type="NCBI Taxonomy" id="343691"/>
    <lineage>
        <taxon>Eukaryota</taxon>
        <taxon>Metazoa</taxon>
        <taxon>Ecdysozoa</taxon>
        <taxon>Arthropoda</taxon>
        <taxon>Hexapoda</taxon>
        <taxon>Insecta</taxon>
        <taxon>Pterygota</taxon>
        <taxon>Neoptera</taxon>
        <taxon>Endopterygota</taxon>
        <taxon>Diptera</taxon>
        <taxon>Brachycera</taxon>
        <taxon>Stratiomyomorpha</taxon>
        <taxon>Stratiomyidae</taxon>
        <taxon>Hermetiinae</taxon>
        <taxon>Hermetia</taxon>
    </lineage>
</organism>
<dbReference type="FunCoup" id="A0A7R8UXV6">
    <property type="interactions" value="96"/>
</dbReference>
<dbReference type="Proteomes" id="UP000594454">
    <property type="component" value="Chromosome 4"/>
</dbReference>
<dbReference type="OMA" id="FIYIMHG"/>
<keyword evidence="3" id="KW-1185">Reference proteome</keyword>